<dbReference type="Gene3D" id="3.30.9.10">
    <property type="entry name" value="D-Amino Acid Oxidase, subunit A, domain 2"/>
    <property type="match status" value="1"/>
</dbReference>
<sequence length="439" mass="46303">FSMPNCTERNQIDVQICPLLSNGPVVTRHVVVVGAGIVGVSSAIWLQRAGAQVTIIDRAEPGKGTSHGNAGVLAACAVAPVTAPGLRTKAPMMLMHPDVPLYLRLSYLPRLVPWLGKYLSVANDADTRRISAGLAPIVSDSVDQHNSLTADLGLSDWVTDSDYVFAYRNRTAFDAEAYTWALRAQAGFTPELISGSAVRDYEPALGGDITLLATMKDHGFIRDPGGYVAALAQAFAKGGGAVMQAEVKDFDLTGGTITAVHTSQGAVTCDDIMLATGVWSKPLMAKLGLNVPLESERGYHIIFKDATGGPSRPTMIASGKFVATPMTQGLRCAGILEFGGLDAGPSKAPLALLRRQAKAAFPNLTATSEVEWLGHRPAPSDSLPLIGQIGTSRVYTAFGHHHIGLTGGPKTGRLIAGLIMGHPSNTDMQPYAPQRFSKG</sequence>
<reference evidence="3" key="1">
    <citation type="journal article" date="2015" name="Nature">
        <title>Complex archaea that bridge the gap between prokaryotes and eukaryotes.</title>
        <authorList>
            <person name="Spang A."/>
            <person name="Saw J.H."/>
            <person name="Jorgensen S.L."/>
            <person name="Zaremba-Niedzwiedzka K."/>
            <person name="Martijn J."/>
            <person name="Lind A.E."/>
            <person name="van Eijk R."/>
            <person name="Schleper C."/>
            <person name="Guy L."/>
            <person name="Ettema T.J."/>
        </authorList>
    </citation>
    <scope>NUCLEOTIDE SEQUENCE</scope>
</reference>
<keyword evidence="1" id="KW-0560">Oxidoreductase</keyword>
<dbReference type="GO" id="GO:0016491">
    <property type="term" value="F:oxidoreductase activity"/>
    <property type="evidence" value="ECO:0007669"/>
    <property type="project" value="UniProtKB-KW"/>
</dbReference>
<accession>A0A0F9TNJ4</accession>
<evidence type="ECO:0000256" key="1">
    <source>
        <dbReference type="ARBA" id="ARBA00023002"/>
    </source>
</evidence>
<proteinExistence type="predicted"/>
<dbReference type="InterPro" id="IPR036188">
    <property type="entry name" value="FAD/NAD-bd_sf"/>
</dbReference>
<dbReference type="InterPro" id="IPR006076">
    <property type="entry name" value="FAD-dep_OxRdtase"/>
</dbReference>
<dbReference type="GO" id="GO:0005737">
    <property type="term" value="C:cytoplasm"/>
    <property type="evidence" value="ECO:0007669"/>
    <property type="project" value="TreeGrafter"/>
</dbReference>
<dbReference type="PANTHER" id="PTHR13847:SF289">
    <property type="entry name" value="GLYCINE OXIDASE"/>
    <property type="match status" value="1"/>
</dbReference>
<comment type="caution">
    <text evidence="3">The sequence shown here is derived from an EMBL/GenBank/DDBJ whole genome shotgun (WGS) entry which is preliminary data.</text>
</comment>
<feature type="domain" description="FAD dependent oxidoreductase" evidence="2">
    <location>
        <begin position="29"/>
        <end position="417"/>
    </location>
</feature>
<dbReference type="PANTHER" id="PTHR13847">
    <property type="entry name" value="SARCOSINE DEHYDROGENASE-RELATED"/>
    <property type="match status" value="1"/>
</dbReference>
<dbReference type="AlphaFoldDB" id="A0A0F9TNJ4"/>
<dbReference type="Gene3D" id="3.50.50.60">
    <property type="entry name" value="FAD/NAD(P)-binding domain"/>
    <property type="match status" value="2"/>
</dbReference>
<dbReference type="Pfam" id="PF01266">
    <property type="entry name" value="DAO"/>
    <property type="match status" value="1"/>
</dbReference>
<protein>
    <recommendedName>
        <fullName evidence="2">FAD dependent oxidoreductase domain-containing protein</fullName>
    </recommendedName>
</protein>
<feature type="non-terminal residue" evidence="3">
    <location>
        <position position="1"/>
    </location>
</feature>
<dbReference type="EMBL" id="LAZR01001545">
    <property type="protein sequence ID" value="KKN42973.1"/>
    <property type="molecule type" value="Genomic_DNA"/>
</dbReference>
<gene>
    <name evidence="3" type="ORF">LCGC14_0708030</name>
</gene>
<evidence type="ECO:0000313" key="3">
    <source>
        <dbReference type="EMBL" id="KKN42973.1"/>
    </source>
</evidence>
<name>A0A0F9TNJ4_9ZZZZ</name>
<evidence type="ECO:0000259" key="2">
    <source>
        <dbReference type="Pfam" id="PF01266"/>
    </source>
</evidence>
<dbReference type="SUPFAM" id="SSF54373">
    <property type="entry name" value="FAD-linked reductases, C-terminal domain"/>
    <property type="match status" value="1"/>
</dbReference>
<organism evidence="3">
    <name type="scientific">marine sediment metagenome</name>
    <dbReference type="NCBI Taxonomy" id="412755"/>
    <lineage>
        <taxon>unclassified sequences</taxon>
        <taxon>metagenomes</taxon>
        <taxon>ecological metagenomes</taxon>
    </lineage>
</organism>
<dbReference type="SUPFAM" id="SSF51905">
    <property type="entry name" value="FAD/NAD(P)-binding domain"/>
    <property type="match status" value="1"/>
</dbReference>